<protein>
    <recommendedName>
        <fullName evidence="4">DUF4157 domain-containing protein</fullName>
    </recommendedName>
</protein>
<gene>
    <name evidence="2" type="ORF">EPD60_11855</name>
</gene>
<keyword evidence="1" id="KW-0732">Signal</keyword>
<name>A0A4V2NVK0_9BACT</name>
<dbReference type="Gene3D" id="2.120.10.30">
    <property type="entry name" value="TolB, C-terminal domain"/>
    <property type="match status" value="1"/>
</dbReference>
<dbReference type="OrthoDB" id="9799878at2"/>
<keyword evidence="3" id="KW-1185">Reference proteome</keyword>
<evidence type="ECO:0000256" key="1">
    <source>
        <dbReference type="SAM" id="SignalP"/>
    </source>
</evidence>
<dbReference type="AlphaFoldDB" id="A0A4V2NVK0"/>
<sequence length="926" mass="104621">MKLRLPLTVSLCFVLSAVQAQQFGAVPPSVRWQQIRTDTAQVVFAAPAGAQAQRIAGIVHRMAAADTGSTRFRRIPIVLHNNTTLANGYVSLAPFRSEYYLVPGSNIFEFGNLPWNEQLAVHEYRHVQQYNRFNRGLSLVAGTLLGQEGRSLFNALSVPDWYFEGDAVYAETVFSPQGRGRQPWFFNNFESIWKEGRNYSWAKLRNGSYRDQVPNHYPLGYLLVNYGREKYGAGFWTKVTNDAASFKGLFYPFQRAVLRYSGQRFKDFRKEALESYGHQVSRKRDEQATREVVTHYEFPSRIAEDTLLYLKYGFQHIPGFYERVGGKERRIALRSISTEDWLSYRNGTVAYTATSTHPRWSLVDYSDIVLLNTATGKEERITRHQKYFTPALSPDGSRIVAVQINDSLQASLQLLDRSGKVLQSRRTPAGALFVHPQFYDAGTVVVGIRHPGARMSLALYDIATQSFSQLLPPTSSTIGYFYPAGGKVYFTSSLNGTDDLYELDVETKATFRLTTGGVGHYFASVGAGKLQWSDFTGNGFRIQEQPLSQLQRIEVPVGQWGLSQPPFPVAGADSVESVLDGERRVFAVQPYKGGSGLINVHSWRPYYEDPEFTFSIFSDNVLNTFSNELFYRYNINESAHSVGFNTSYGGLFTVLSAGVEHTFNRTVTRRLQSSTRVENYSATDVHVGYYVPLNFTRGKTYRYLRFGTDLVFNWTSPVGATKGIVPASSSAYLSHLVAWTQVLPRAHQQLFTRLGYSLVGNLRHRLDGNGYLALGTGTLYLPGVARTHSLQLQGSIQQVDTLNRIFSNRFANSRGYEDYFNSRMWRLSANYHLPLLYPEIGAANIVYLSRIRGNGFFDLSRFYSNNKQNSVDLKTIGAEVYFDTKWWNQYPVSVGLRYSYLLDAAKVGASSPHVWEIVLPISLLPR</sequence>
<dbReference type="InterPro" id="IPR011042">
    <property type="entry name" value="6-blade_b-propeller_TolB-like"/>
</dbReference>
<dbReference type="PANTHER" id="PTHR36842">
    <property type="entry name" value="PROTEIN TOLB HOMOLOG"/>
    <property type="match status" value="1"/>
</dbReference>
<reference evidence="2 3" key="1">
    <citation type="submission" date="2019-03" db="EMBL/GenBank/DDBJ databases">
        <authorList>
            <person name="Kim M.K.M."/>
        </authorList>
    </citation>
    <scope>NUCLEOTIDE SEQUENCE [LARGE SCALE GENOMIC DNA]</scope>
    <source>
        <strain evidence="2 3">17J68-12</strain>
    </source>
</reference>
<dbReference type="SUPFAM" id="SSF69304">
    <property type="entry name" value="Tricorn protease N-terminal domain"/>
    <property type="match status" value="1"/>
</dbReference>
<feature type="signal peptide" evidence="1">
    <location>
        <begin position="1"/>
        <end position="20"/>
    </location>
</feature>
<accession>A0A4V2NVK0</accession>
<proteinExistence type="predicted"/>
<feature type="chain" id="PRO_5020639123" description="DUF4157 domain-containing protein" evidence="1">
    <location>
        <begin position="21"/>
        <end position="926"/>
    </location>
</feature>
<evidence type="ECO:0008006" key="4">
    <source>
        <dbReference type="Google" id="ProtNLM"/>
    </source>
</evidence>
<organism evidence="2 3">
    <name type="scientific">Flaviaesturariibacter flavus</name>
    <dbReference type="NCBI Taxonomy" id="2502780"/>
    <lineage>
        <taxon>Bacteria</taxon>
        <taxon>Pseudomonadati</taxon>
        <taxon>Bacteroidota</taxon>
        <taxon>Chitinophagia</taxon>
        <taxon>Chitinophagales</taxon>
        <taxon>Chitinophagaceae</taxon>
        <taxon>Flaviaestuariibacter</taxon>
    </lineage>
</organism>
<comment type="caution">
    <text evidence="2">The sequence shown here is derived from an EMBL/GenBank/DDBJ whole genome shotgun (WGS) entry which is preliminary data.</text>
</comment>
<dbReference type="PANTHER" id="PTHR36842:SF1">
    <property type="entry name" value="PROTEIN TOLB"/>
    <property type="match status" value="1"/>
</dbReference>
<dbReference type="EMBL" id="SJZI01000043">
    <property type="protein sequence ID" value="TCJ13782.1"/>
    <property type="molecule type" value="Genomic_DNA"/>
</dbReference>
<dbReference type="RefSeq" id="WP_131449689.1">
    <property type="nucleotide sequence ID" value="NZ_SJZI01000043.1"/>
</dbReference>
<dbReference type="Proteomes" id="UP000295334">
    <property type="component" value="Unassembled WGS sequence"/>
</dbReference>
<evidence type="ECO:0000313" key="2">
    <source>
        <dbReference type="EMBL" id="TCJ13782.1"/>
    </source>
</evidence>
<evidence type="ECO:0000313" key="3">
    <source>
        <dbReference type="Proteomes" id="UP000295334"/>
    </source>
</evidence>